<evidence type="ECO:0000256" key="8">
    <source>
        <dbReference type="SAM" id="Phobius"/>
    </source>
</evidence>
<keyword evidence="4 8" id="KW-1133">Transmembrane helix</keyword>
<evidence type="ECO:0000256" key="6">
    <source>
        <dbReference type="ARBA" id="ARBA00023170"/>
    </source>
</evidence>
<proteinExistence type="predicted"/>
<keyword evidence="2 8" id="KW-0812">Transmembrane</keyword>
<evidence type="ECO:0000256" key="2">
    <source>
        <dbReference type="ARBA" id="ARBA00022692"/>
    </source>
</evidence>
<keyword evidence="3" id="KW-0732">Signal</keyword>
<evidence type="ECO:0000256" key="5">
    <source>
        <dbReference type="ARBA" id="ARBA00023136"/>
    </source>
</evidence>
<dbReference type="Gene3D" id="2.60.40.10">
    <property type="entry name" value="Immunoglobulins"/>
    <property type="match status" value="4"/>
</dbReference>
<protein>
    <recommendedName>
        <fullName evidence="9">Fibronectin type-III domain-containing protein</fullName>
    </recommendedName>
</protein>
<gene>
    <name evidence="10" type="ORF">GDO81_023448</name>
</gene>
<dbReference type="InterPro" id="IPR013783">
    <property type="entry name" value="Ig-like_fold"/>
</dbReference>
<dbReference type="EMBL" id="WNYA01000285">
    <property type="protein sequence ID" value="KAG8548933.1"/>
    <property type="molecule type" value="Genomic_DNA"/>
</dbReference>
<feature type="domain" description="Fibronectin type-III" evidence="9">
    <location>
        <begin position="349"/>
        <end position="444"/>
    </location>
</feature>
<reference evidence="10" key="1">
    <citation type="thesis" date="2020" institute="ProQuest LLC" country="789 East Eisenhower Parkway, Ann Arbor, MI, USA">
        <title>Comparative Genomics and Chromosome Evolution.</title>
        <authorList>
            <person name="Mudd A.B."/>
        </authorList>
    </citation>
    <scope>NUCLEOTIDE SEQUENCE</scope>
    <source>
        <strain evidence="10">237g6f4</strain>
        <tissue evidence="10">Blood</tissue>
    </source>
</reference>
<dbReference type="Proteomes" id="UP000824782">
    <property type="component" value="Unassembled WGS sequence"/>
</dbReference>
<keyword evidence="5 8" id="KW-0472">Membrane</keyword>
<evidence type="ECO:0000313" key="11">
    <source>
        <dbReference type="Proteomes" id="UP000824782"/>
    </source>
</evidence>
<dbReference type="AlphaFoldDB" id="A0AAV6ZRN8"/>
<dbReference type="InterPro" id="IPR015152">
    <property type="entry name" value="Growth/epo_recpt_lig-bind"/>
</dbReference>
<keyword evidence="6" id="KW-0675">Receptor</keyword>
<feature type="domain" description="Fibronectin type-III" evidence="9">
    <location>
        <begin position="157"/>
        <end position="253"/>
    </location>
</feature>
<dbReference type="InterPro" id="IPR003961">
    <property type="entry name" value="FN3_dom"/>
</dbReference>
<name>A0AAV6ZRN8_ENGPU</name>
<keyword evidence="11" id="KW-1185">Reference proteome</keyword>
<accession>A0AAV6ZRN8</accession>
<dbReference type="CDD" id="cd00063">
    <property type="entry name" value="FN3"/>
    <property type="match status" value="2"/>
</dbReference>
<evidence type="ECO:0000259" key="9">
    <source>
        <dbReference type="PROSITE" id="PS50853"/>
    </source>
</evidence>
<sequence length="593" mass="67479">MQNISSVHCGDLKMPGDIKRRHQPAVTCCLLLTLLCSVLKAKVTEEDLILLSGDIGVPHCFSRQLETVVCYWAAEELQGGDGGGVGDVSYSFYYAYDREAEEECEITVQAGLRTFYVCEHDDVILFNDLNVYVRDKATNRLLRSRKLELELFVIIPGPYNLHVVWEEDSDRFRVTWKPPELDVSFMFKYEVQFWSHEEERQSVVVRDVKEVLLPQLKPFLLYHVRVRTSWDGEKPSIWGPWSEEVTLTSVASAETIGFRCFTSDLAQVCCRWEEEVLDASYLEVHYKYGQDSASTWRPCQYSAQHKDCHCVFPARNDSSTSVKLNVTSVVGKCGLYYNSPFWINHIVKPPAPELHVHQLPGNTLALNWSSPMPGIRTQLIYQIRFSTDKGKSWTTVQVPSGAHAKEISMVSDKTYILQIRAGPDQEEIQGFWSEWSARVTTKSSSSSVWVVPVVIASFLIVLAAGLLLPYIFPSFYRKLKDKLWPPLPNLHRVLDTFLAEIQKQYQPNSTLYEKPQEEAAQTSCLEILSEVTTTSDRQHVSRDYVQLAPPSYQNEEYWPNLEPLELSPGISAHSPLPGGLTNQTYLPTGWSMG</sequence>
<comment type="caution">
    <text evidence="10">The sequence shown here is derived from an EMBL/GenBank/DDBJ whole genome shotgun (WGS) entry which is preliminary data.</text>
</comment>
<comment type="subcellular location">
    <subcellularLocation>
        <location evidence="1">Membrane</location>
        <topology evidence="1">Single-pass type I membrane protein</topology>
    </subcellularLocation>
</comment>
<evidence type="ECO:0000256" key="4">
    <source>
        <dbReference type="ARBA" id="ARBA00022989"/>
    </source>
</evidence>
<dbReference type="InterPro" id="IPR036116">
    <property type="entry name" value="FN3_sf"/>
</dbReference>
<evidence type="ECO:0000256" key="1">
    <source>
        <dbReference type="ARBA" id="ARBA00004479"/>
    </source>
</evidence>
<dbReference type="SUPFAM" id="SSF49265">
    <property type="entry name" value="Fibronectin type III"/>
    <property type="match status" value="3"/>
</dbReference>
<feature type="transmembrane region" description="Helical" evidence="8">
    <location>
        <begin position="449"/>
        <end position="472"/>
    </location>
</feature>
<evidence type="ECO:0000256" key="7">
    <source>
        <dbReference type="ARBA" id="ARBA00023180"/>
    </source>
</evidence>
<organism evidence="10 11">
    <name type="scientific">Engystomops pustulosus</name>
    <name type="common">Tungara frog</name>
    <name type="synonym">Physalaemus pustulosus</name>
    <dbReference type="NCBI Taxonomy" id="76066"/>
    <lineage>
        <taxon>Eukaryota</taxon>
        <taxon>Metazoa</taxon>
        <taxon>Chordata</taxon>
        <taxon>Craniata</taxon>
        <taxon>Vertebrata</taxon>
        <taxon>Euteleostomi</taxon>
        <taxon>Amphibia</taxon>
        <taxon>Batrachia</taxon>
        <taxon>Anura</taxon>
        <taxon>Neobatrachia</taxon>
        <taxon>Hyloidea</taxon>
        <taxon>Leptodactylidae</taxon>
        <taxon>Leiuperinae</taxon>
        <taxon>Engystomops</taxon>
    </lineage>
</organism>
<dbReference type="Pfam" id="PF09067">
    <property type="entry name" value="EpoR_lig-bind"/>
    <property type="match status" value="1"/>
</dbReference>
<dbReference type="GO" id="GO:0009897">
    <property type="term" value="C:external side of plasma membrane"/>
    <property type="evidence" value="ECO:0007669"/>
    <property type="project" value="TreeGrafter"/>
</dbReference>
<dbReference type="SMART" id="SM00060">
    <property type="entry name" value="FN3"/>
    <property type="match status" value="2"/>
</dbReference>
<evidence type="ECO:0000313" key="10">
    <source>
        <dbReference type="EMBL" id="KAG8548933.1"/>
    </source>
</evidence>
<dbReference type="PROSITE" id="PS50853">
    <property type="entry name" value="FN3"/>
    <property type="match status" value="2"/>
</dbReference>
<dbReference type="GO" id="GO:0004896">
    <property type="term" value="F:cytokine receptor activity"/>
    <property type="evidence" value="ECO:0007669"/>
    <property type="project" value="TreeGrafter"/>
</dbReference>
<dbReference type="Pfam" id="PF00041">
    <property type="entry name" value="fn3"/>
    <property type="match status" value="1"/>
</dbReference>
<dbReference type="PANTHER" id="PTHR23037:SF31">
    <property type="entry name" value="THROMBOPOIETIN RECEPTOR"/>
    <property type="match status" value="1"/>
</dbReference>
<evidence type="ECO:0000256" key="3">
    <source>
        <dbReference type="ARBA" id="ARBA00022729"/>
    </source>
</evidence>
<keyword evidence="7" id="KW-0325">Glycoprotein</keyword>
<dbReference type="PANTHER" id="PTHR23037">
    <property type="entry name" value="CYTOKINE RECEPTOR"/>
    <property type="match status" value="1"/>
</dbReference>